<organism evidence="7">
    <name type="scientific">Aphanomyces invadans</name>
    <dbReference type="NCBI Taxonomy" id="157072"/>
    <lineage>
        <taxon>Eukaryota</taxon>
        <taxon>Sar</taxon>
        <taxon>Stramenopiles</taxon>
        <taxon>Oomycota</taxon>
        <taxon>Saprolegniomycetes</taxon>
        <taxon>Saprolegniales</taxon>
        <taxon>Verrucalvaceae</taxon>
        <taxon>Aphanomyces</taxon>
    </lineage>
</organism>
<evidence type="ECO:0000313" key="7">
    <source>
        <dbReference type="EMBL" id="ETW05411.1"/>
    </source>
</evidence>
<evidence type="ECO:0000256" key="4">
    <source>
        <dbReference type="ARBA" id="ARBA00023136"/>
    </source>
</evidence>
<accession>A0A024UGA3</accession>
<feature type="transmembrane region" description="Helical" evidence="5">
    <location>
        <begin position="38"/>
        <end position="61"/>
    </location>
</feature>
<evidence type="ECO:0000256" key="3">
    <source>
        <dbReference type="ARBA" id="ARBA00022989"/>
    </source>
</evidence>
<dbReference type="Pfam" id="PF00892">
    <property type="entry name" value="EamA"/>
    <property type="match status" value="2"/>
</dbReference>
<evidence type="ECO:0000256" key="1">
    <source>
        <dbReference type="ARBA" id="ARBA00004141"/>
    </source>
</evidence>
<dbReference type="InterPro" id="IPR000620">
    <property type="entry name" value="EamA_dom"/>
</dbReference>
<feature type="domain" description="EamA" evidence="6">
    <location>
        <begin position="39"/>
        <end position="172"/>
    </location>
</feature>
<dbReference type="GeneID" id="20080229"/>
<proteinExistence type="predicted"/>
<feature type="transmembrane region" description="Helical" evidence="5">
    <location>
        <begin position="73"/>
        <end position="93"/>
    </location>
</feature>
<evidence type="ECO:0000256" key="5">
    <source>
        <dbReference type="SAM" id="Phobius"/>
    </source>
</evidence>
<reference evidence="7" key="1">
    <citation type="submission" date="2013-12" db="EMBL/GenBank/DDBJ databases">
        <title>The Genome Sequence of Aphanomyces invadans NJM9701.</title>
        <authorList>
            <consortium name="The Broad Institute Genomics Platform"/>
            <person name="Russ C."/>
            <person name="Tyler B."/>
            <person name="van West P."/>
            <person name="Dieguez-Uribeondo J."/>
            <person name="Young S.K."/>
            <person name="Zeng Q."/>
            <person name="Gargeya S."/>
            <person name="Fitzgerald M."/>
            <person name="Abouelleil A."/>
            <person name="Alvarado L."/>
            <person name="Chapman S.B."/>
            <person name="Gainer-Dewar J."/>
            <person name="Goldberg J."/>
            <person name="Griggs A."/>
            <person name="Gujja S."/>
            <person name="Hansen M."/>
            <person name="Howarth C."/>
            <person name="Imamovic A."/>
            <person name="Ireland A."/>
            <person name="Larimer J."/>
            <person name="McCowan C."/>
            <person name="Murphy C."/>
            <person name="Pearson M."/>
            <person name="Poon T.W."/>
            <person name="Priest M."/>
            <person name="Roberts A."/>
            <person name="Saif S."/>
            <person name="Shea T."/>
            <person name="Sykes S."/>
            <person name="Wortman J."/>
            <person name="Nusbaum C."/>
            <person name="Birren B."/>
        </authorList>
    </citation>
    <scope>NUCLEOTIDE SEQUENCE [LARGE SCALE GENOMIC DNA]</scope>
    <source>
        <strain evidence="7">NJM9701</strain>
    </source>
</reference>
<dbReference type="OrthoDB" id="122469at2759"/>
<name>A0A024UGA3_9STRA</name>
<protein>
    <recommendedName>
        <fullName evidence="6">EamA domain-containing protein</fullName>
    </recommendedName>
</protein>
<feature type="transmembrane region" description="Helical" evidence="5">
    <location>
        <begin position="218"/>
        <end position="240"/>
    </location>
</feature>
<dbReference type="AlphaFoldDB" id="A0A024UGA3"/>
<evidence type="ECO:0000259" key="6">
    <source>
        <dbReference type="Pfam" id="PF00892"/>
    </source>
</evidence>
<keyword evidence="2 5" id="KW-0812">Transmembrane</keyword>
<feature type="transmembrane region" description="Helical" evidence="5">
    <location>
        <begin position="310"/>
        <end position="328"/>
    </location>
</feature>
<sequence length="335" mass="36660">MPLVHHTPPPPSRKVEENTSLLVDSNTRMPSLPHPHRLLGLSMVAFASFLISIMSACVKFEGSAGSLSSMETVFWRCAISYIYIVVLALFWRVDLVVPREFHWDLTWRCIYGFVTCGTLFWTIKEMTLADAHVLAFTSPILTFFLGAWLLGEAIGAIEFGCAIVSLAGVVCVCQPAFLFGAGDLSASTMNPYAPWGGIVSAILIALTYVHLHKLAELHYVVVTHYFLLTSAAGAGLWVLFIEDKGFQLFASSPAIVWAAFVGGTVGVVGQLCLTKGFQIEKIGISSVIRYLDVVFAFTWDAVWLHEPIHVWSVVGATMIIACAAVIFLRKSRGQA</sequence>
<feature type="transmembrane region" description="Helical" evidence="5">
    <location>
        <begin position="255"/>
        <end position="274"/>
    </location>
</feature>
<feature type="domain" description="EamA" evidence="6">
    <location>
        <begin position="197"/>
        <end position="327"/>
    </location>
</feature>
<feature type="transmembrane region" description="Helical" evidence="5">
    <location>
        <begin position="129"/>
        <end position="150"/>
    </location>
</feature>
<keyword evidence="3 5" id="KW-1133">Transmembrane helix</keyword>
<dbReference type="GO" id="GO:0016020">
    <property type="term" value="C:membrane"/>
    <property type="evidence" value="ECO:0007669"/>
    <property type="project" value="UniProtKB-SubCell"/>
</dbReference>
<dbReference type="SUPFAM" id="SSF103481">
    <property type="entry name" value="Multidrug resistance efflux transporter EmrE"/>
    <property type="match status" value="2"/>
</dbReference>
<dbReference type="PANTHER" id="PTHR22911:SF6">
    <property type="entry name" value="SOLUTE CARRIER FAMILY 35 MEMBER G1"/>
    <property type="match status" value="1"/>
</dbReference>
<comment type="subcellular location">
    <subcellularLocation>
        <location evidence="1">Membrane</location>
        <topology evidence="1">Multi-pass membrane protein</topology>
    </subcellularLocation>
</comment>
<dbReference type="PANTHER" id="PTHR22911">
    <property type="entry name" value="ACYL-MALONYL CONDENSING ENZYME-RELATED"/>
    <property type="match status" value="1"/>
</dbReference>
<keyword evidence="4 5" id="KW-0472">Membrane</keyword>
<feature type="transmembrane region" description="Helical" evidence="5">
    <location>
        <begin position="286"/>
        <end position="304"/>
    </location>
</feature>
<feature type="transmembrane region" description="Helical" evidence="5">
    <location>
        <begin position="192"/>
        <end position="211"/>
    </location>
</feature>
<dbReference type="VEuPathDB" id="FungiDB:H310_03179"/>
<gene>
    <name evidence="7" type="ORF">H310_03179</name>
</gene>
<dbReference type="EMBL" id="KI913956">
    <property type="protein sequence ID" value="ETW05411.1"/>
    <property type="molecule type" value="Genomic_DNA"/>
</dbReference>
<feature type="transmembrane region" description="Helical" evidence="5">
    <location>
        <begin position="157"/>
        <end position="180"/>
    </location>
</feature>
<evidence type="ECO:0000256" key="2">
    <source>
        <dbReference type="ARBA" id="ARBA00022692"/>
    </source>
</evidence>
<dbReference type="InterPro" id="IPR037185">
    <property type="entry name" value="EmrE-like"/>
</dbReference>
<dbReference type="RefSeq" id="XP_008865188.1">
    <property type="nucleotide sequence ID" value="XM_008866966.1"/>
</dbReference>
<dbReference type="eggNOG" id="KOG4510">
    <property type="taxonomic scope" value="Eukaryota"/>
</dbReference>